<evidence type="ECO:0000256" key="6">
    <source>
        <dbReference type="ARBA" id="ARBA00034021"/>
    </source>
</evidence>
<sequence>MRNQDDDQDEGTPEQEAPSERPNALTEGIRERLFKSRTLIISGGIDQQLVSNIIGQLLAMSAESEKPINMFVNSQGGHVESGDTIHDVIRFIKPKVRMIGTGWVASAGALIFVASPREERFCLPNTRFLLHQPAGGAGGTAADIAIEANEIIRMRGRINRIFMRETGQTLERIEKDTHRNFWLSAEEAVDYGLVSRIIQSVDELD</sequence>
<comment type="catalytic activity">
    <reaction evidence="6 7 8">
        <text>Hydrolysis of proteins to small peptides in the presence of ATP and magnesium. alpha-casein is the usual test substrate. In the absence of ATP, only oligopeptides shorter than five residues are hydrolyzed (such as succinyl-Leu-Tyr-|-NHMec, and Leu-Tyr-Leu-|-Tyr-Trp, in which cleavage of the -Tyr-|-Leu- and -Tyr-|-Trp bonds also occurs).</text>
        <dbReference type="EC" id="3.4.21.92"/>
    </reaction>
</comment>
<evidence type="ECO:0000313" key="12">
    <source>
        <dbReference type="Proteomes" id="UP000582837"/>
    </source>
</evidence>
<dbReference type="EMBL" id="JACHIA010000038">
    <property type="protein sequence ID" value="MBB6074053.1"/>
    <property type="molecule type" value="Genomic_DNA"/>
</dbReference>
<evidence type="ECO:0000256" key="4">
    <source>
        <dbReference type="ARBA" id="ARBA00022801"/>
    </source>
</evidence>
<dbReference type="Pfam" id="PF00574">
    <property type="entry name" value="CLP_protease"/>
    <property type="match status" value="1"/>
</dbReference>
<reference evidence="11 12" key="1">
    <citation type="submission" date="2020-08" db="EMBL/GenBank/DDBJ databases">
        <title>Genomic Encyclopedia of Type Strains, Phase IV (KMG-IV): sequencing the most valuable type-strain genomes for metagenomic binning, comparative biology and taxonomic classification.</title>
        <authorList>
            <person name="Goeker M."/>
        </authorList>
    </citation>
    <scope>NUCLEOTIDE SEQUENCE [LARGE SCALE GENOMIC DNA]</scope>
    <source>
        <strain evidence="11 12">DSM 29007</strain>
    </source>
</reference>
<evidence type="ECO:0000256" key="7">
    <source>
        <dbReference type="HAMAP-Rule" id="MF_00444"/>
    </source>
</evidence>
<evidence type="ECO:0000256" key="5">
    <source>
        <dbReference type="ARBA" id="ARBA00022825"/>
    </source>
</evidence>
<feature type="region of interest" description="Disordered" evidence="10">
    <location>
        <begin position="1"/>
        <end position="26"/>
    </location>
</feature>
<feature type="compositionally biased region" description="Acidic residues" evidence="10">
    <location>
        <begin position="1"/>
        <end position="13"/>
    </location>
</feature>
<accession>A0A841H7Z9</accession>
<keyword evidence="4 7" id="KW-0378">Hydrolase</keyword>
<feature type="active site" evidence="7 8">
    <location>
        <position position="131"/>
    </location>
</feature>
<dbReference type="HAMAP" id="MF_00444">
    <property type="entry name" value="ClpP"/>
    <property type="match status" value="1"/>
</dbReference>
<organism evidence="11 12">
    <name type="scientific">Longimicrobium terrae</name>
    <dbReference type="NCBI Taxonomy" id="1639882"/>
    <lineage>
        <taxon>Bacteria</taxon>
        <taxon>Pseudomonadati</taxon>
        <taxon>Gemmatimonadota</taxon>
        <taxon>Longimicrobiia</taxon>
        <taxon>Longimicrobiales</taxon>
        <taxon>Longimicrobiaceae</taxon>
        <taxon>Longimicrobium</taxon>
    </lineage>
</organism>
<evidence type="ECO:0000256" key="10">
    <source>
        <dbReference type="SAM" id="MobiDB-lite"/>
    </source>
</evidence>
<comment type="subunit">
    <text evidence="7">Fourteen ClpP subunits assemble into 2 heptameric rings which stack back to back to give a disk-like structure with a central cavity, resembling the structure of eukaryotic proteasomes.</text>
</comment>
<proteinExistence type="inferred from homology"/>
<dbReference type="GO" id="GO:0006515">
    <property type="term" value="P:protein quality control for misfolded or incompletely synthesized proteins"/>
    <property type="evidence" value="ECO:0007669"/>
    <property type="project" value="TreeGrafter"/>
</dbReference>
<keyword evidence="2 7" id="KW-0963">Cytoplasm</keyword>
<dbReference type="RefSeq" id="WP_170039227.1">
    <property type="nucleotide sequence ID" value="NZ_JABDTL010000002.1"/>
</dbReference>
<dbReference type="InterPro" id="IPR029045">
    <property type="entry name" value="ClpP/crotonase-like_dom_sf"/>
</dbReference>
<dbReference type="GO" id="GO:0004176">
    <property type="term" value="F:ATP-dependent peptidase activity"/>
    <property type="evidence" value="ECO:0007669"/>
    <property type="project" value="InterPro"/>
</dbReference>
<dbReference type="GO" id="GO:0004252">
    <property type="term" value="F:serine-type endopeptidase activity"/>
    <property type="evidence" value="ECO:0007669"/>
    <property type="project" value="UniProtKB-UniRule"/>
</dbReference>
<evidence type="ECO:0000313" key="11">
    <source>
        <dbReference type="EMBL" id="MBB6074053.1"/>
    </source>
</evidence>
<dbReference type="GO" id="GO:0051117">
    <property type="term" value="F:ATPase binding"/>
    <property type="evidence" value="ECO:0007669"/>
    <property type="project" value="TreeGrafter"/>
</dbReference>
<evidence type="ECO:0000256" key="1">
    <source>
        <dbReference type="ARBA" id="ARBA00007039"/>
    </source>
</evidence>
<keyword evidence="3 7" id="KW-0645">Protease</keyword>
<dbReference type="GO" id="GO:0009368">
    <property type="term" value="C:endopeptidase Clp complex"/>
    <property type="evidence" value="ECO:0007669"/>
    <property type="project" value="TreeGrafter"/>
</dbReference>
<dbReference type="Proteomes" id="UP000582837">
    <property type="component" value="Unassembled WGS sequence"/>
</dbReference>
<dbReference type="EC" id="3.4.21.92" evidence="7"/>
<comment type="subcellular location">
    <subcellularLocation>
        <location evidence="7">Cytoplasm</location>
    </subcellularLocation>
</comment>
<name>A0A841H7Z9_9BACT</name>
<dbReference type="CDD" id="cd07017">
    <property type="entry name" value="S14_ClpP_2"/>
    <property type="match status" value="1"/>
</dbReference>
<dbReference type="InterPro" id="IPR001907">
    <property type="entry name" value="ClpP"/>
</dbReference>
<evidence type="ECO:0000256" key="8">
    <source>
        <dbReference type="PROSITE-ProRule" id="PRU10086"/>
    </source>
</evidence>
<comment type="caution">
    <text evidence="11">The sequence shown here is derived from an EMBL/GenBank/DDBJ whole genome shotgun (WGS) entry which is preliminary data.</text>
</comment>
<dbReference type="AlphaFoldDB" id="A0A841H7Z9"/>
<dbReference type="NCBIfam" id="NF009205">
    <property type="entry name" value="PRK12553.1"/>
    <property type="match status" value="1"/>
</dbReference>
<dbReference type="PANTHER" id="PTHR10381:SF70">
    <property type="entry name" value="ATP-DEPENDENT CLP PROTEASE PROTEOLYTIC SUBUNIT"/>
    <property type="match status" value="1"/>
</dbReference>
<gene>
    <name evidence="7" type="primary">clpP</name>
    <name evidence="11" type="ORF">HNQ61_005734</name>
</gene>
<keyword evidence="12" id="KW-1185">Reference proteome</keyword>
<protein>
    <recommendedName>
        <fullName evidence="7 9">ATP-dependent Clp protease proteolytic subunit</fullName>
        <ecNumber evidence="7">3.4.21.92</ecNumber>
    </recommendedName>
    <alternativeName>
        <fullName evidence="7">Endopeptidase Clp</fullName>
    </alternativeName>
</protein>
<evidence type="ECO:0000256" key="9">
    <source>
        <dbReference type="RuleBase" id="RU003567"/>
    </source>
</evidence>
<feature type="active site" description="Nucleophile" evidence="7">
    <location>
        <position position="106"/>
    </location>
</feature>
<dbReference type="PROSITE" id="PS00382">
    <property type="entry name" value="CLP_PROTEASE_HIS"/>
    <property type="match status" value="1"/>
</dbReference>
<dbReference type="SUPFAM" id="SSF52096">
    <property type="entry name" value="ClpP/crotonase"/>
    <property type="match status" value="1"/>
</dbReference>
<dbReference type="PRINTS" id="PR00127">
    <property type="entry name" value="CLPPROTEASEP"/>
</dbReference>
<comment type="function">
    <text evidence="7">Cleaves peptides in various proteins in a process that requires ATP hydrolysis. Has a chymotrypsin-like activity. Plays a major role in the degradation of misfolded proteins.</text>
</comment>
<dbReference type="GO" id="GO:0005737">
    <property type="term" value="C:cytoplasm"/>
    <property type="evidence" value="ECO:0007669"/>
    <property type="project" value="UniProtKB-SubCell"/>
</dbReference>
<dbReference type="InterPro" id="IPR033135">
    <property type="entry name" value="ClpP_His_AS"/>
</dbReference>
<dbReference type="Gene3D" id="3.90.226.10">
    <property type="entry name" value="2-enoyl-CoA Hydratase, Chain A, domain 1"/>
    <property type="match status" value="1"/>
</dbReference>
<comment type="similarity">
    <text evidence="1 7 9">Belongs to the peptidase S14 family.</text>
</comment>
<dbReference type="PANTHER" id="PTHR10381">
    <property type="entry name" value="ATP-DEPENDENT CLP PROTEASE PROTEOLYTIC SUBUNIT"/>
    <property type="match status" value="1"/>
</dbReference>
<evidence type="ECO:0000256" key="2">
    <source>
        <dbReference type="ARBA" id="ARBA00022490"/>
    </source>
</evidence>
<evidence type="ECO:0000256" key="3">
    <source>
        <dbReference type="ARBA" id="ARBA00022670"/>
    </source>
</evidence>
<dbReference type="InterPro" id="IPR023562">
    <property type="entry name" value="ClpP/TepA"/>
</dbReference>
<keyword evidence="5 7" id="KW-0720">Serine protease</keyword>